<name>A0ACB8M1I7_CITSI</name>
<proteinExistence type="predicted"/>
<evidence type="ECO:0000313" key="1">
    <source>
        <dbReference type="EMBL" id="KAH9779514.1"/>
    </source>
</evidence>
<comment type="caution">
    <text evidence="1">The sequence shown here is derived from an EMBL/GenBank/DDBJ whole genome shotgun (WGS) entry which is preliminary data.</text>
</comment>
<evidence type="ECO:0000313" key="2">
    <source>
        <dbReference type="Proteomes" id="UP000829398"/>
    </source>
</evidence>
<keyword evidence="2" id="KW-1185">Reference proteome</keyword>
<protein>
    <submittedName>
        <fullName evidence="1">Cytochrome P450 72A15</fullName>
    </submittedName>
</protein>
<dbReference type="Proteomes" id="UP000829398">
    <property type="component" value="Chromosome 3"/>
</dbReference>
<organism evidence="1 2">
    <name type="scientific">Citrus sinensis</name>
    <name type="common">Sweet orange</name>
    <name type="synonym">Citrus aurantium var. sinensis</name>
    <dbReference type="NCBI Taxonomy" id="2711"/>
    <lineage>
        <taxon>Eukaryota</taxon>
        <taxon>Viridiplantae</taxon>
        <taxon>Streptophyta</taxon>
        <taxon>Embryophyta</taxon>
        <taxon>Tracheophyta</taxon>
        <taxon>Spermatophyta</taxon>
        <taxon>Magnoliopsida</taxon>
        <taxon>eudicotyledons</taxon>
        <taxon>Gunneridae</taxon>
        <taxon>Pentapetalae</taxon>
        <taxon>rosids</taxon>
        <taxon>malvids</taxon>
        <taxon>Sapindales</taxon>
        <taxon>Rutaceae</taxon>
        <taxon>Aurantioideae</taxon>
        <taxon>Citrus</taxon>
    </lineage>
</organism>
<sequence>MEFSANSIAVSIVTVTVVTWAWKILNWAWLKPKRVEKQLRKQGFKGNSYRFLFGDVREHAVLSKQAKSKPISFEDDIAPRVVPLYDQLVKLYGKILTTGLASHEGEKWAKHRKIINPAFHQEKLKLMLPAFNQSCSEIISKWENLMSTEGSCELDVWPYIVNLTSDVISRTAFGSNYEEGIRIFQLQTELADLALQALQSVYIPGWRYVPTKRNRRMKELDKEIRVRLADIIRKREIAMKTGEAAKDDLLGLLMESNLKEIKEHGNNKLKGISRDDVIDECKLFYFAGQETTSVLLLWTMVLLSKHQDWQAHAREEVLQVFGDKKPDFDGLNRLKIVQMIFYEVLRLYPPLPVLSRYVEKETKIGDLILPAESVIALQTLLVHHDKKLWGDDAKEFKPERFSEGISKATKNQVSYFPFAWGPRICIGQNFALVEAKMAMAMILQNFSFELSASYVHAPHAFIFLQPQHGAHLILRKL</sequence>
<dbReference type="EMBL" id="CM039172">
    <property type="protein sequence ID" value="KAH9779514.1"/>
    <property type="molecule type" value="Genomic_DNA"/>
</dbReference>
<gene>
    <name evidence="1" type="ORF">KPL71_007729</name>
</gene>
<reference evidence="2" key="1">
    <citation type="journal article" date="2023" name="Hortic. Res.">
        <title>A chromosome-level phased genome enabling allele-level studies in sweet orange: a case study on citrus Huanglongbing tolerance.</title>
        <authorList>
            <person name="Wu B."/>
            <person name="Yu Q."/>
            <person name="Deng Z."/>
            <person name="Duan Y."/>
            <person name="Luo F."/>
            <person name="Gmitter F. Jr."/>
        </authorList>
    </citation>
    <scope>NUCLEOTIDE SEQUENCE [LARGE SCALE GENOMIC DNA]</scope>
    <source>
        <strain evidence="2">cv. Valencia</strain>
    </source>
</reference>
<accession>A0ACB8M1I7</accession>